<keyword evidence="3" id="KW-1185">Reference proteome</keyword>
<dbReference type="RefSeq" id="YP_009151090.1">
    <property type="nucleotide sequence ID" value="NC_027366.1"/>
</dbReference>
<organism evidence="2 3">
    <name type="scientific">Bacillus phage Mater</name>
    <dbReference type="NCBI Taxonomy" id="1540090"/>
    <lineage>
        <taxon>Viruses</taxon>
        <taxon>Duplodnaviria</taxon>
        <taxon>Heunggongvirae</taxon>
        <taxon>Uroviricota</taxon>
        <taxon>Caudoviricetes</taxon>
        <taxon>Herelleviridae</taxon>
        <taxon>Bastillevirinae</taxon>
        <taxon>Matervirus</taxon>
        <taxon>Matervirus mater</taxon>
    </lineage>
</organism>
<accession>A0A0A0RUP0</accession>
<feature type="compositionally biased region" description="Basic and acidic residues" evidence="1">
    <location>
        <begin position="111"/>
        <end position="129"/>
    </location>
</feature>
<protein>
    <submittedName>
        <fullName evidence="2">Uncharacterized protein</fullName>
    </submittedName>
</protein>
<name>A0A0A0RUP0_9CAUD</name>
<dbReference type="Proteomes" id="UP000030206">
    <property type="component" value="Segment"/>
</dbReference>
<dbReference type="KEGG" id="vg:24607030"/>
<dbReference type="GeneID" id="24607030"/>
<evidence type="ECO:0000313" key="2">
    <source>
        <dbReference type="EMBL" id="AIW03288.1"/>
    </source>
</evidence>
<evidence type="ECO:0000256" key="1">
    <source>
        <dbReference type="SAM" id="MobiDB-lite"/>
    </source>
</evidence>
<proteinExistence type="predicted"/>
<feature type="region of interest" description="Disordered" evidence="1">
    <location>
        <begin position="110"/>
        <end position="129"/>
    </location>
</feature>
<dbReference type="EMBL" id="KM236245">
    <property type="protein sequence ID" value="AIW03288.1"/>
    <property type="molecule type" value="Genomic_DNA"/>
</dbReference>
<gene>
    <name evidence="2" type="ORF">CPT_Mater131</name>
</gene>
<sequence length="147" mass="16761">MAKKTTQDSIKMEHLQEFLMYTITGEAESEAAARRIKRLSKQTVNLTDVVMTIRGLNQRNDKIIDQLMSVTRVQDILLKKLGVTTEMAKEAAQEYEAELAEMRAEMLAAQEKAKAEKEGTTESKVDEIKKEIEDKEVEIEIPDTEEK</sequence>
<reference evidence="2 3" key="1">
    <citation type="submission" date="2014-07" db="EMBL/GenBank/DDBJ databases">
        <title>Complete Genome of Bacillus megaterium Myophage Mater.</title>
        <authorList>
            <person name="Lancaster J.C."/>
            <person name="Hodde M.K."/>
            <person name="Hernandez A.C."/>
            <person name="Everett G.F.K."/>
        </authorList>
    </citation>
    <scope>NUCLEOTIDE SEQUENCE [LARGE SCALE GENOMIC DNA]</scope>
</reference>
<evidence type="ECO:0000313" key="3">
    <source>
        <dbReference type="Proteomes" id="UP000030206"/>
    </source>
</evidence>